<dbReference type="PANTHER" id="PTHR12338:SF8">
    <property type="entry name" value="HEME_HEMOPEXIN-BINDING PROTEIN"/>
    <property type="match status" value="1"/>
</dbReference>
<dbReference type="InterPro" id="IPR011050">
    <property type="entry name" value="Pectin_lyase_fold/virulence"/>
</dbReference>
<evidence type="ECO:0000256" key="3">
    <source>
        <dbReference type="ARBA" id="ARBA00022729"/>
    </source>
</evidence>
<keyword evidence="3" id="KW-0732">Signal</keyword>
<dbReference type="InterPro" id="IPR041286">
    <property type="entry name" value="MBG_2"/>
</dbReference>
<dbReference type="Pfam" id="PF05860">
    <property type="entry name" value="TPS"/>
    <property type="match status" value="1"/>
</dbReference>
<dbReference type="GO" id="GO:0005576">
    <property type="term" value="C:extracellular region"/>
    <property type="evidence" value="ECO:0007669"/>
    <property type="project" value="UniProtKB-SubCell"/>
</dbReference>
<comment type="subcellular location">
    <subcellularLocation>
        <location evidence="1">Secreted</location>
    </subcellularLocation>
</comment>
<dbReference type="Pfam" id="PF18676">
    <property type="entry name" value="MBG_2"/>
    <property type="match status" value="1"/>
</dbReference>
<dbReference type="InterPro" id="IPR012334">
    <property type="entry name" value="Pectin_lyas_fold"/>
</dbReference>
<dbReference type="InterPro" id="IPR008638">
    <property type="entry name" value="FhaB/CdiA-like_TPS"/>
</dbReference>
<reference evidence="5" key="1">
    <citation type="submission" date="2023-07" db="EMBL/GenBank/DDBJ databases">
        <title>Sorghum-associated microbial communities from plants grown in Nebraska, USA.</title>
        <authorList>
            <person name="Schachtman D."/>
        </authorList>
    </citation>
    <scope>NUCLEOTIDE SEQUENCE</scope>
    <source>
        <strain evidence="5">DS3754</strain>
    </source>
</reference>
<dbReference type="PANTHER" id="PTHR12338">
    <property type="entry name" value="AUTOTRANSPORTER"/>
    <property type="match status" value="1"/>
</dbReference>
<evidence type="ECO:0000259" key="4">
    <source>
        <dbReference type="SMART" id="SM00912"/>
    </source>
</evidence>
<evidence type="ECO:0000256" key="1">
    <source>
        <dbReference type="ARBA" id="ARBA00004613"/>
    </source>
</evidence>
<comment type="caution">
    <text evidence="5">The sequence shown here is derived from an EMBL/GenBank/DDBJ whole genome shotgun (WGS) entry which is preliminary data.</text>
</comment>
<accession>A0AAW8D8F2</accession>
<dbReference type="InterPro" id="IPR050909">
    <property type="entry name" value="Bact_Autotransporter_VF"/>
</dbReference>
<evidence type="ECO:0000256" key="2">
    <source>
        <dbReference type="ARBA" id="ARBA00022525"/>
    </source>
</evidence>
<evidence type="ECO:0000313" key="5">
    <source>
        <dbReference type="EMBL" id="MDP9896539.1"/>
    </source>
</evidence>
<dbReference type="Proteomes" id="UP001242045">
    <property type="component" value="Unassembled WGS sequence"/>
</dbReference>
<dbReference type="EMBL" id="JAUSRD010000019">
    <property type="protein sequence ID" value="MDP9896539.1"/>
    <property type="molecule type" value="Genomic_DNA"/>
</dbReference>
<dbReference type="NCBIfam" id="TIGR01901">
    <property type="entry name" value="adhes_NPXG"/>
    <property type="match status" value="1"/>
</dbReference>
<dbReference type="Gene3D" id="2.160.20.10">
    <property type="entry name" value="Single-stranded right-handed beta-helix, Pectin lyase-like"/>
    <property type="match status" value="2"/>
</dbReference>
<name>A0AAW8D8F2_9BURK</name>
<organism evidence="5 6">
    <name type="scientific">Variovorax boronicumulans</name>
    <dbReference type="NCBI Taxonomy" id="436515"/>
    <lineage>
        <taxon>Bacteria</taxon>
        <taxon>Pseudomonadati</taxon>
        <taxon>Pseudomonadota</taxon>
        <taxon>Betaproteobacteria</taxon>
        <taxon>Burkholderiales</taxon>
        <taxon>Comamonadaceae</taxon>
        <taxon>Variovorax</taxon>
    </lineage>
</organism>
<dbReference type="RefSeq" id="WP_307686834.1">
    <property type="nucleotide sequence ID" value="NZ_JAUSRD010000019.1"/>
</dbReference>
<proteinExistence type="predicted"/>
<gene>
    <name evidence="5" type="ORF">J2W31_005675</name>
</gene>
<sequence length="1827" mass="179857">MKQRSNPSRQRPRRHRGLQLRPLAISLLCAGLSPAIAQVLPTGFLPIAGGVTMSQSGAVMSINQPLARGIASWQTFSIGAGGTVNIVQPSASSVLLNRVTGNELSTIAGTLNANGRVILVNPNGVMFSQGATVNVGGLIASTLALTTSDKSFMDGATKLTFERADLNSAEVRNLGSITATGGGPVVLMGAAVGNGSTGTITADNGTVALASGRRITLDLVGDGLTNLVIAPDAMATHAAVSNSGTIQADGGRVALVGSSVTAGELVVNQTGTVRARSIGTRNGEIILGGGRDNQVAMTGGTLDATGDAANERGGSIRIAAGQVQLQANDKGQQAVVDASGLAGGGTVAVRGYDVALSSGSVLRANATGEGAGAGGAIDVGTATGQVLVDGLAAPERISHAQVFGELSARGTGSGAGGAITTAGDFLRINPAKVDAGGGTQGGANGKWTVTAASDLNVVSAADIPAYDSTYPPLSITNVSAEGIGGALGRGTDVTLSSTNFGDNAGVRFAADAKVIKSEGGTATLRVDSAGSIVMATGSAIDARTGALHVDFNADSTGRVAQNAAVINSGEGPVTELDYAGSIRLSGATINANGGSVRFFGQSDAANGRAIGGSASHTDEPADSWRDGVYLNASSVTTSGSGQVSMRGQGRSWVSDPSGTGGFYVGSGGVVVTTDSAVQAGTGGVSLDGVAGFGASGVAVRNGAKVVATGDIAITGRGAAWNDTMPAAGAGSSTAVLIDAASVASDRNVRIDGTGADLDGFRTSKAFAAQNDFAGSSQGVSIYGSVTAGAGQRIDVNGRAGNQSFTSTLDDSGNIVVTPFGQVYGVVVRANEALPNPLRTSGGTIAIDGQGTDVSLRMETFGSGSFALAAAPEPGALAAPPQPALLSVMSETGKGGNISVRGRNIVIDGAEQFGDVPLVGRLDASGATGGGSIDIAATGVIAVGANASLEANATGSGNGGSVKVVAGDSLRAYGNLSARGGAEGGNGGFIETSAAQFDLAGIRADASAPVGSAGSWLIDPFDVDIVSGVATGSLTGNPFDPIATSTIQDGDINAALNAGTSVTIGTGSTGSPLAGDIHMSNAKGAVNINYSTNKGPVTFQLDANRSVRGDAGTVIQSTGGGALNVVFNADVNNGGTATGGGQISYSGDIYTNGGNVVMNGSWANPSNQGVSVHLDGNEIDTRVGRSDAGAGGSVTIVGKSIGLGGIGDAAVAVDGLHISTSTGNVNITGTAEGASGVRLGSRFVATGIPNRQTEITSTTGNITVLGVGNSVTSAGTTPGHGVIIDQSALRSIDGDITVRGLRQAGGPTVGDGVRLTTGAQVVTSGTGDIELSGQSVGNGAGVRVGPQAPLGGAFPPVLADVIVSAGGNTVLRAGNDGSTDALVIDGKVSAANVINLRPGGVDAAGNGVDQTATPITLGGTAATGFAVSAAEFGRLTAATIVAGSNAHAANIDVVGPLTLPSALTLQNGGGGNIQLGGAITATRLGLLSAGNITQVAGAPITAGTLMARSTGGSVLLDTAPNNVSAATVGGGAAGAFRYVDVDTVQLGSVSVTGFDAASNAPQVQSATSMAADTVFVRTLSGDLLLGTNVSSTRGTDLVAASRFQNLGAYTITGAPWRVWADTWVGETRGGLFGSGPLLNLYHCAYLGLCTVTVSPGDNHFIYAQQPVATVVIGNATRPAGQANPPFTYTVAGLILGDTASSFSGAPGTSATPDSPPGLYAINGSFASAAGYAVNVRPGDLTVTEAPPPSVVLRLPDFPKPDVLREVPSTWLYDRNVGPPPICFATGALEGDRASQGGDVLAREWSRVRSRPNLSSCVDTEKRNGCADF</sequence>
<dbReference type="SMART" id="SM00912">
    <property type="entry name" value="Haemagg_act"/>
    <property type="match status" value="1"/>
</dbReference>
<keyword evidence="2" id="KW-0964">Secreted</keyword>
<feature type="domain" description="Filamentous haemagglutinin FhaB/tRNA nuclease CdiA-like TPS" evidence="4">
    <location>
        <begin position="37"/>
        <end position="149"/>
    </location>
</feature>
<evidence type="ECO:0000313" key="6">
    <source>
        <dbReference type="Proteomes" id="UP001242045"/>
    </source>
</evidence>
<protein>
    <submittedName>
        <fullName evidence="5">Filamentous hemagglutinin family protein</fullName>
    </submittedName>
</protein>
<dbReference type="SUPFAM" id="SSF51126">
    <property type="entry name" value="Pectin lyase-like"/>
    <property type="match status" value="1"/>
</dbReference>